<dbReference type="GO" id="GO:0016788">
    <property type="term" value="F:hydrolase activity, acting on ester bonds"/>
    <property type="evidence" value="ECO:0007669"/>
    <property type="project" value="InterPro"/>
</dbReference>
<keyword evidence="2" id="KW-0479">Metal-binding</keyword>
<dbReference type="Gene3D" id="1.10.575.10">
    <property type="entry name" value="P1 Nuclease"/>
    <property type="match status" value="1"/>
</dbReference>
<feature type="signal peptide" evidence="7">
    <location>
        <begin position="1"/>
        <end position="21"/>
    </location>
</feature>
<evidence type="ECO:0000256" key="2">
    <source>
        <dbReference type="ARBA" id="ARBA00022723"/>
    </source>
</evidence>
<dbReference type="Proteomes" id="UP000253032">
    <property type="component" value="Unassembled WGS sequence"/>
</dbReference>
<gene>
    <name evidence="8" type="ORF">DBW98_03595</name>
</gene>
<proteinExistence type="predicted"/>
<dbReference type="InterPro" id="IPR008947">
    <property type="entry name" value="PLipase_C/P1_nuclease_dom_sf"/>
</dbReference>
<dbReference type="GO" id="GO:0004519">
    <property type="term" value="F:endonuclease activity"/>
    <property type="evidence" value="ECO:0007669"/>
    <property type="project" value="UniProtKB-KW"/>
</dbReference>
<evidence type="ECO:0000256" key="7">
    <source>
        <dbReference type="SAM" id="SignalP"/>
    </source>
</evidence>
<evidence type="ECO:0008006" key="10">
    <source>
        <dbReference type="Google" id="ProtNLM"/>
    </source>
</evidence>
<evidence type="ECO:0000256" key="5">
    <source>
        <dbReference type="ARBA" id="ARBA00023157"/>
    </source>
</evidence>
<dbReference type="SUPFAM" id="SSF48537">
    <property type="entry name" value="Phospholipase C/P1 nuclease"/>
    <property type="match status" value="1"/>
</dbReference>
<dbReference type="CDD" id="cd11010">
    <property type="entry name" value="S1-P1_nuclease"/>
    <property type="match status" value="1"/>
</dbReference>
<keyword evidence="5" id="KW-1015">Disulfide bond</keyword>
<dbReference type="GO" id="GO:0046872">
    <property type="term" value="F:metal ion binding"/>
    <property type="evidence" value="ECO:0007669"/>
    <property type="project" value="UniProtKB-KW"/>
</dbReference>
<dbReference type="GO" id="GO:0006308">
    <property type="term" value="P:DNA catabolic process"/>
    <property type="evidence" value="ECO:0007669"/>
    <property type="project" value="InterPro"/>
</dbReference>
<comment type="caution">
    <text evidence="8">The sequence shown here is derived from an EMBL/GenBank/DDBJ whole genome shotgun (WGS) entry which is preliminary data.</text>
</comment>
<organism evidence="8 9">
    <name type="scientific">SAR86 cluster bacterium</name>
    <dbReference type="NCBI Taxonomy" id="2030880"/>
    <lineage>
        <taxon>Bacteria</taxon>
        <taxon>Pseudomonadati</taxon>
        <taxon>Pseudomonadota</taxon>
        <taxon>Gammaproteobacteria</taxon>
        <taxon>SAR86 cluster</taxon>
    </lineage>
</organism>
<evidence type="ECO:0000256" key="6">
    <source>
        <dbReference type="ARBA" id="ARBA00023180"/>
    </source>
</evidence>
<dbReference type="InterPro" id="IPR003154">
    <property type="entry name" value="S1/P1nuclease"/>
</dbReference>
<evidence type="ECO:0000256" key="4">
    <source>
        <dbReference type="ARBA" id="ARBA00022801"/>
    </source>
</evidence>
<evidence type="ECO:0000313" key="9">
    <source>
        <dbReference type="Proteomes" id="UP000253032"/>
    </source>
</evidence>
<dbReference type="GO" id="GO:0003676">
    <property type="term" value="F:nucleic acid binding"/>
    <property type="evidence" value="ECO:0007669"/>
    <property type="project" value="InterPro"/>
</dbReference>
<keyword evidence="3" id="KW-0255">Endonuclease</keyword>
<dbReference type="PANTHER" id="PTHR33146:SF26">
    <property type="entry name" value="ENDONUCLEASE 4"/>
    <property type="match status" value="1"/>
</dbReference>
<feature type="chain" id="PRO_5016885387" description="S1/P1 Nuclease" evidence="7">
    <location>
        <begin position="22"/>
        <end position="266"/>
    </location>
</feature>
<sequence length="266" mass="30781">MQHAKRLIFFCLLSCSMSANAWWETAHMMVCDKAYELLNPSALEIVDPLIKVHGSFGRSCLWADWVKAEDRIDTRSWHYINLPDIEQNIYTAKCPVNGCLISSFHEQIEILKDESASARQKQEALWFIGHFVGDIHQPMHVGYPEDRGGNDHLLEFVDGRKTNMHSLWDGQIIEHMESIHGQDFLSINVSKKINEFLNSYHSHEIESWGQESRNLAMKKSVGYRNNQLTTITNEYMETHFDIVQERIALGAIRLSKTLNRLFSEQS</sequence>
<evidence type="ECO:0000313" key="8">
    <source>
        <dbReference type="EMBL" id="RCL37692.1"/>
    </source>
</evidence>
<dbReference type="AlphaFoldDB" id="A0A368BLF7"/>
<name>A0A368BLF7_9GAMM</name>
<dbReference type="PANTHER" id="PTHR33146">
    <property type="entry name" value="ENDONUCLEASE 4"/>
    <property type="match status" value="1"/>
</dbReference>
<protein>
    <recommendedName>
        <fullName evidence="10">S1/P1 Nuclease</fullName>
    </recommendedName>
</protein>
<keyword evidence="1" id="KW-0540">Nuclease</keyword>
<dbReference type="Pfam" id="PF02265">
    <property type="entry name" value="S1-P1_nuclease"/>
    <property type="match status" value="1"/>
</dbReference>
<reference evidence="8 9" key="1">
    <citation type="journal article" date="2018" name="Microbiome">
        <title>Fine metagenomic profile of the Mediterranean stratified and mixed water columns revealed by assembly and recruitment.</title>
        <authorList>
            <person name="Haro-Moreno J.M."/>
            <person name="Lopez-Perez M."/>
            <person name="De La Torre J.R."/>
            <person name="Picazo A."/>
            <person name="Camacho A."/>
            <person name="Rodriguez-Valera F."/>
        </authorList>
    </citation>
    <scope>NUCLEOTIDE SEQUENCE [LARGE SCALE GENOMIC DNA]</scope>
    <source>
        <strain evidence="8">MED-G84</strain>
    </source>
</reference>
<accession>A0A368BLF7</accession>
<evidence type="ECO:0000256" key="1">
    <source>
        <dbReference type="ARBA" id="ARBA00022722"/>
    </source>
</evidence>
<dbReference type="EMBL" id="QOPC01000019">
    <property type="protein sequence ID" value="RCL37692.1"/>
    <property type="molecule type" value="Genomic_DNA"/>
</dbReference>
<keyword evidence="7" id="KW-0732">Signal</keyword>
<evidence type="ECO:0000256" key="3">
    <source>
        <dbReference type="ARBA" id="ARBA00022759"/>
    </source>
</evidence>
<keyword evidence="4" id="KW-0378">Hydrolase</keyword>
<keyword evidence="6" id="KW-0325">Glycoprotein</keyword>